<protein>
    <submittedName>
        <fullName evidence="1">Uncharacterized protein</fullName>
    </submittedName>
</protein>
<reference evidence="2" key="1">
    <citation type="submission" date="2017-04" db="EMBL/GenBank/DDBJ databases">
        <authorList>
            <person name="Varghese N."/>
            <person name="Submissions S."/>
        </authorList>
    </citation>
    <scope>NUCLEOTIDE SEQUENCE [LARGE SCALE GENOMIC DNA]</scope>
    <source>
        <strain evidence="2">DSM 16537</strain>
    </source>
</reference>
<dbReference type="Proteomes" id="UP000192333">
    <property type="component" value="Chromosome I"/>
</dbReference>
<dbReference type="OrthoDB" id="840060at2"/>
<name>A0A1W2H2L8_9BACT</name>
<dbReference type="STRING" id="758820.SAMN00777080_1439"/>
<evidence type="ECO:0000313" key="2">
    <source>
        <dbReference type="Proteomes" id="UP000192333"/>
    </source>
</evidence>
<proteinExistence type="predicted"/>
<organism evidence="1 2">
    <name type="scientific">Aquiflexum balticum DSM 16537</name>
    <dbReference type="NCBI Taxonomy" id="758820"/>
    <lineage>
        <taxon>Bacteria</taxon>
        <taxon>Pseudomonadati</taxon>
        <taxon>Bacteroidota</taxon>
        <taxon>Cytophagia</taxon>
        <taxon>Cytophagales</taxon>
        <taxon>Cyclobacteriaceae</taxon>
        <taxon>Aquiflexum</taxon>
    </lineage>
</organism>
<sequence>MLEYAKTILMKVSFDRSLFEKELRKALNLLMPAEIQEFKDWCYRKFSNNYEPVLDKYFIRLAG</sequence>
<dbReference type="EMBL" id="LT838813">
    <property type="protein sequence ID" value="SMD42872.1"/>
    <property type="molecule type" value="Genomic_DNA"/>
</dbReference>
<evidence type="ECO:0000313" key="1">
    <source>
        <dbReference type="EMBL" id="SMD42872.1"/>
    </source>
</evidence>
<keyword evidence="2" id="KW-1185">Reference proteome</keyword>
<accession>A0A1W2H2L8</accession>
<dbReference type="AlphaFoldDB" id="A0A1W2H2L8"/>
<gene>
    <name evidence="1" type="ORF">SAMN00777080_1439</name>
</gene>
<dbReference type="RefSeq" id="WP_084119630.1">
    <property type="nucleotide sequence ID" value="NZ_LT838813.1"/>
</dbReference>